<dbReference type="CDD" id="cd14252">
    <property type="entry name" value="Dockerin_like"/>
    <property type="match status" value="1"/>
</dbReference>
<dbReference type="PANTHER" id="PTHR24273:SF32">
    <property type="entry name" value="HYALIN"/>
    <property type="match status" value="1"/>
</dbReference>
<dbReference type="Gene3D" id="1.10.1330.10">
    <property type="entry name" value="Dockerin domain"/>
    <property type="match status" value="1"/>
</dbReference>
<proteinExistence type="predicted"/>
<dbReference type="NCBIfam" id="TIGR04183">
    <property type="entry name" value="Por_Secre_tail"/>
    <property type="match status" value="1"/>
</dbReference>
<evidence type="ECO:0000313" key="3">
    <source>
        <dbReference type="Proteomes" id="UP000808349"/>
    </source>
</evidence>
<feature type="signal peptide" evidence="1">
    <location>
        <begin position="1"/>
        <end position="26"/>
    </location>
</feature>
<dbReference type="SUPFAM" id="SSF63446">
    <property type="entry name" value="Type I dockerin domain"/>
    <property type="match status" value="1"/>
</dbReference>
<evidence type="ECO:0000313" key="2">
    <source>
        <dbReference type="EMBL" id="MBK9719951.1"/>
    </source>
</evidence>
<dbReference type="PANTHER" id="PTHR24273">
    <property type="entry name" value="FI04643P-RELATED"/>
    <property type="match status" value="1"/>
</dbReference>
<accession>A0A9D7XGP7</accession>
<reference evidence="2 3" key="1">
    <citation type="submission" date="2020-10" db="EMBL/GenBank/DDBJ databases">
        <title>Connecting structure to function with the recovery of over 1000 high-quality activated sludge metagenome-assembled genomes encoding full-length rRNA genes using long-read sequencing.</title>
        <authorList>
            <person name="Singleton C.M."/>
            <person name="Petriglieri F."/>
            <person name="Kristensen J.M."/>
            <person name="Kirkegaard R.H."/>
            <person name="Michaelsen T.Y."/>
            <person name="Andersen M.H."/>
            <person name="Karst S.M."/>
            <person name="Dueholm M.S."/>
            <person name="Nielsen P.H."/>
            <person name="Albertsen M."/>
        </authorList>
    </citation>
    <scope>NUCLEOTIDE SEQUENCE [LARGE SCALE GENOMIC DNA]</scope>
    <source>
        <strain evidence="2">Ribe_18-Q3-R11-54_BAT3C.373</strain>
    </source>
</reference>
<name>A0A9D7XGP7_9BACT</name>
<dbReference type="Proteomes" id="UP000808349">
    <property type="component" value="Unassembled WGS sequence"/>
</dbReference>
<comment type="caution">
    <text evidence="2">The sequence shown here is derived from an EMBL/GenBank/DDBJ whole genome shotgun (WGS) entry which is preliminary data.</text>
</comment>
<dbReference type="EMBL" id="JADKFW010000021">
    <property type="protein sequence ID" value="MBK9719951.1"/>
    <property type="molecule type" value="Genomic_DNA"/>
</dbReference>
<evidence type="ECO:0000256" key="1">
    <source>
        <dbReference type="SAM" id="SignalP"/>
    </source>
</evidence>
<sequence>MNKMISKTNSNIILVLVCLFMGNVMSAQTLVARFGTDTSVCRSATSVIYDVTTPGANPWTFTVLGGGTIASSTTTSVTVNWGSSAGIFFIRALDIITNTSLIRQVVIEGDLSLACDDLVNVSLDGNCQALITPSTMIEGNEYPDDSYDVIVYNVDGSVVPNDIVNYSHLGKKLRVYVKHLCSGIACWGYINIEDKYIPSLLCSTIPDTVRCDEDASPLNPRIGFPVPNTATVVAIPGKENCYSVTGFDLCCAVELCYTDVYTKFGCNQAVYASTVRYWTAKDCKGNATNCNETIIVQQGSLDSVRCPLSYDGIQNPYLKCDSIEPASGPYPAGWNALDNGNPSPYDYYNSNGVLIWKGTGFPTNVNCDHLAVTYRDLKIPVCGSSFKIFRNWKIFDWCSGRYIECNQLIKVEDTKAPVISCSENYIVFPMDYYSCSGTAVVNGPTNIFDCSSTTLAVSYKKAGPDGTPEDGDFRTEGVTYLANGKVRISGLPADTSWVRYTVTDACGNSTKCTVEVIIEDNLDPVAVCDEHTVVTLGDSGTAKVFANSFNEGSFDNCALDSILVRRVSDNCNVLGSTSFGNSVTFCCEDVNLSPIMVVLRVIDKSGNYNECMVSVTVQDKIAPKITCPSNKTVGCTTDIYDLTIMGRATATDNCSNVIINYKDDSTGFRCKTGIITRHWRAQDAGGRFDLCDQIITIIDPNPLTLNQITFPNEITINGCILADANPDITGKPTWPAKPCANIIAGYDDEKFFSVEGFCIKIIRHWRVIDWCLYDVNSNNSNGVWTKDQLIKVENKVKPTLTTATTTRKDLCADDNTCSAFVSLFGEATDDCTDSTLLKWTFAIDFDNNNSIDVNGTGKVASGTYRTGTHRVRWSVTDACGNTATGDQIFQIRDCKVPSPVCRTGLITVVMATNGMVTVKAKDFDENTNPNSASSDNCTPRSKLRFSFTSNVNDTTRTFKCSDIPNGVSRDTTIRMYVTDEEGLQDFCITKLTLQDNSGNICPNKLSGGMVSGLVYAPTNAPLKNATIDLIKTTSKLGDLNTPDEGNYSFIDLAEGEAYDLVPAKNDDALNGITTADIVVIQKHILGLSKFNTPLKYIAADVNNSKSITAADIVELRKLILGVTNTFKNEQKSWRFINKKFEFQDNNNPWMNNGWDEKIHIDNLQGEMKENDFIAVKIGDLNASAKTNLALASQTRTAGNIFFELENKDLEAASEIAIPVYGKWNNAIVGFQMSWTFNQNQVEFIKITSGAMTMNESNLGLTDVQKGMIHMSWNSNQGVTTSSAPLFYIVVKSKMGAVNASEVFNLSSEFLATEAYTQELDVLNIQLRERTSHQSLAKFELYQNTPNPFSEKTNIAFQSPTSERVFLKIHDISGKLLLIKQIDAHSGLNVIALDKNDFASGNGVFYYTLETSSLVSTKKMILSK</sequence>
<dbReference type="Gene3D" id="2.60.40.680">
    <property type="match status" value="1"/>
</dbReference>
<dbReference type="GO" id="GO:0000272">
    <property type="term" value="P:polysaccharide catabolic process"/>
    <property type="evidence" value="ECO:0007669"/>
    <property type="project" value="InterPro"/>
</dbReference>
<feature type="chain" id="PRO_5038521259" evidence="1">
    <location>
        <begin position="27"/>
        <end position="1423"/>
    </location>
</feature>
<organism evidence="2 3">
    <name type="scientific">Candidatus Defluviibacterium haderslevense</name>
    <dbReference type="NCBI Taxonomy" id="2981993"/>
    <lineage>
        <taxon>Bacteria</taxon>
        <taxon>Pseudomonadati</taxon>
        <taxon>Bacteroidota</taxon>
        <taxon>Saprospiria</taxon>
        <taxon>Saprospirales</taxon>
        <taxon>Saprospiraceae</taxon>
        <taxon>Candidatus Defluviibacterium</taxon>
    </lineage>
</organism>
<dbReference type="InterPro" id="IPR026444">
    <property type="entry name" value="Secre_tail"/>
</dbReference>
<keyword evidence="1" id="KW-0732">Signal</keyword>
<gene>
    <name evidence="2" type="ORF">IPO85_21065</name>
</gene>
<dbReference type="InterPro" id="IPR036439">
    <property type="entry name" value="Dockerin_dom_sf"/>
</dbReference>
<protein>
    <submittedName>
        <fullName evidence="2">T9SS type A sorting domain-containing protein</fullName>
    </submittedName>
</protein>